<comment type="similarity">
    <text evidence="2">Belongs to the ACC deaminase/D-cysteine desulfhydrase family.</text>
</comment>
<gene>
    <name evidence="7" type="ORF">E8A74_41130</name>
</gene>
<evidence type="ECO:0000256" key="2">
    <source>
        <dbReference type="ARBA" id="ARBA00008639"/>
    </source>
</evidence>
<dbReference type="OrthoDB" id="9801249at2"/>
<dbReference type="AlphaFoldDB" id="A0A4V5PQG9"/>
<comment type="caution">
    <text evidence="7">The sequence shown here is derived from an EMBL/GenBank/DDBJ whole genome shotgun (WGS) entry which is preliminary data.</text>
</comment>
<accession>A0A4V5PQG9</accession>
<dbReference type="EMBL" id="SSMQ01000068">
    <property type="protein sequence ID" value="TKC98425.1"/>
    <property type="molecule type" value="Genomic_DNA"/>
</dbReference>
<feature type="domain" description="Tryptophan synthase beta chain-like PALP" evidence="6">
    <location>
        <begin position="40"/>
        <end position="340"/>
    </location>
</feature>
<comment type="cofactor">
    <cofactor evidence="1">
        <name>pyridoxal 5'-phosphate</name>
        <dbReference type="ChEBI" id="CHEBI:597326"/>
    </cofactor>
</comment>
<protein>
    <submittedName>
        <fullName evidence="7">Pyridoxal-phosphate dependent enzyme</fullName>
    </submittedName>
</protein>
<dbReference type="PANTHER" id="PTHR43780:SF2">
    <property type="entry name" value="1-AMINOCYCLOPROPANE-1-CARBOXYLATE DEAMINASE-RELATED"/>
    <property type="match status" value="1"/>
</dbReference>
<sequence>MKNDAAARTTPGALAEGPREPRLFAEYPALARVVPWLPLAAAPTPVERCTAIADYLGRDDVWMKRDDLVSSLFGGNKVRRFEHILADAKERGAREIVTVGGLASTQVTATILFGRALGFDVTSVLFDQPITSFARRSLLVQASAGGRLIHGGGYARTAIVTARELARARKAYFVPPGASGPMANLGYVGAAFELADQVARGEMPRPDLIVLPAGSGGTVAALSLGMMLLGWPTTVIAARITERFACNRVTLRLLVEATAQKLARHAGSRVLRRNLPPPRFEVDHGVAGRGYGHPTPEAIEAAPEVTRLLGVPGEITYSGKALVGLRRACVAHPGKTILLWNTLSATWPEPSIGPEVLPPAFHRVFEGDVPI</sequence>
<keyword evidence="8" id="KW-1185">Reference proteome</keyword>
<dbReference type="PIRSF" id="PIRSF006278">
    <property type="entry name" value="ACCD_DCysDesulf"/>
    <property type="match status" value="1"/>
</dbReference>
<dbReference type="PANTHER" id="PTHR43780">
    <property type="entry name" value="1-AMINOCYCLOPROPANE-1-CARBOXYLATE DEAMINASE-RELATED"/>
    <property type="match status" value="1"/>
</dbReference>
<evidence type="ECO:0000256" key="5">
    <source>
        <dbReference type="PIRSR" id="PIRSR006278-2"/>
    </source>
</evidence>
<organism evidence="7 8">
    <name type="scientific">Polyangium fumosum</name>
    <dbReference type="NCBI Taxonomy" id="889272"/>
    <lineage>
        <taxon>Bacteria</taxon>
        <taxon>Pseudomonadati</taxon>
        <taxon>Myxococcota</taxon>
        <taxon>Polyangia</taxon>
        <taxon>Polyangiales</taxon>
        <taxon>Polyangiaceae</taxon>
        <taxon>Polyangium</taxon>
    </lineage>
</organism>
<reference evidence="7 8" key="1">
    <citation type="submission" date="2019-04" db="EMBL/GenBank/DDBJ databases">
        <authorList>
            <person name="Li Y."/>
            <person name="Wang J."/>
        </authorList>
    </citation>
    <scope>NUCLEOTIDE SEQUENCE [LARGE SCALE GENOMIC DNA]</scope>
    <source>
        <strain evidence="7 8">DSM 14668</strain>
    </source>
</reference>
<name>A0A4V5PQG9_9BACT</name>
<evidence type="ECO:0000259" key="6">
    <source>
        <dbReference type="Pfam" id="PF00291"/>
    </source>
</evidence>
<dbReference type="InterPro" id="IPR036052">
    <property type="entry name" value="TrpB-like_PALP_sf"/>
</dbReference>
<dbReference type="Gene3D" id="3.40.50.1100">
    <property type="match status" value="2"/>
</dbReference>
<evidence type="ECO:0000256" key="3">
    <source>
        <dbReference type="ARBA" id="ARBA00022898"/>
    </source>
</evidence>
<evidence type="ECO:0000256" key="1">
    <source>
        <dbReference type="ARBA" id="ARBA00001933"/>
    </source>
</evidence>
<feature type="active site" description="Nucleophile" evidence="4">
    <location>
        <position position="104"/>
    </location>
</feature>
<proteinExistence type="inferred from homology"/>
<dbReference type="InterPro" id="IPR027278">
    <property type="entry name" value="ACCD_DCysDesulf"/>
</dbReference>
<feature type="modified residue" description="N6-(pyridoxal phosphate)lysine" evidence="5">
    <location>
        <position position="77"/>
    </location>
</feature>
<dbReference type="Pfam" id="PF00291">
    <property type="entry name" value="PALP"/>
    <property type="match status" value="1"/>
</dbReference>
<dbReference type="RefSeq" id="WP_136934601.1">
    <property type="nucleotide sequence ID" value="NZ_SSMQ01000068.1"/>
</dbReference>
<dbReference type="Proteomes" id="UP000309215">
    <property type="component" value="Unassembled WGS sequence"/>
</dbReference>
<dbReference type="GO" id="GO:0019148">
    <property type="term" value="F:D-cysteine desulfhydrase activity"/>
    <property type="evidence" value="ECO:0007669"/>
    <property type="project" value="TreeGrafter"/>
</dbReference>
<evidence type="ECO:0000313" key="8">
    <source>
        <dbReference type="Proteomes" id="UP000309215"/>
    </source>
</evidence>
<dbReference type="InterPro" id="IPR001926">
    <property type="entry name" value="TrpB-like_PALP"/>
</dbReference>
<dbReference type="SUPFAM" id="SSF53686">
    <property type="entry name" value="Tryptophan synthase beta subunit-like PLP-dependent enzymes"/>
    <property type="match status" value="1"/>
</dbReference>
<evidence type="ECO:0000256" key="4">
    <source>
        <dbReference type="PIRSR" id="PIRSR006278-1"/>
    </source>
</evidence>
<evidence type="ECO:0000313" key="7">
    <source>
        <dbReference type="EMBL" id="TKC98425.1"/>
    </source>
</evidence>
<keyword evidence="3 5" id="KW-0663">Pyridoxal phosphate</keyword>